<gene>
    <name evidence="2" type="ORF">CCMA1212_003847</name>
</gene>
<sequence length="68" mass="7517">MPQPRGLASEPGNWNCKAERNETSREVPSHEARSTKQRNHGRTPEAVLRNCYGAEIPAANETGNAHVH</sequence>
<keyword evidence="3" id="KW-1185">Reference proteome</keyword>
<dbReference type="GeneID" id="300575626"/>
<dbReference type="RefSeq" id="XP_073560578.1">
    <property type="nucleotide sequence ID" value="XM_073701176.1"/>
</dbReference>
<evidence type="ECO:0000313" key="2">
    <source>
        <dbReference type="EMBL" id="TFB04377.1"/>
    </source>
</evidence>
<dbReference type="Proteomes" id="UP001642720">
    <property type="component" value="Unassembled WGS sequence"/>
</dbReference>
<feature type="compositionally biased region" description="Basic and acidic residues" evidence="1">
    <location>
        <begin position="17"/>
        <end position="34"/>
    </location>
</feature>
<evidence type="ECO:0000256" key="1">
    <source>
        <dbReference type="SAM" id="MobiDB-lite"/>
    </source>
</evidence>
<reference evidence="2 3" key="1">
    <citation type="submission" date="2018-01" db="EMBL/GenBank/DDBJ databases">
        <title>Genome characterization of the sugarcane-associated fungus Trichoderma ghanense CCMA-1212 and their application in lignocelulose bioconversion.</title>
        <authorList>
            <person name="Steindorff A.S."/>
            <person name="Mendes T.D."/>
            <person name="Vilela E.S.D."/>
            <person name="Rodrigues D.S."/>
            <person name="Formighieri E.F."/>
            <person name="Melo I.S."/>
            <person name="Favaro L.C.L."/>
        </authorList>
    </citation>
    <scope>NUCLEOTIDE SEQUENCE [LARGE SCALE GENOMIC DNA]</scope>
    <source>
        <strain evidence="2 3">CCMA-1212</strain>
    </source>
</reference>
<comment type="caution">
    <text evidence="2">The sequence shown here is derived from an EMBL/GenBank/DDBJ whole genome shotgun (WGS) entry which is preliminary data.</text>
</comment>
<organism evidence="2 3">
    <name type="scientific">Trichoderma ghanense</name>
    <dbReference type="NCBI Taxonomy" id="65468"/>
    <lineage>
        <taxon>Eukaryota</taxon>
        <taxon>Fungi</taxon>
        <taxon>Dikarya</taxon>
        <taxon>Ascomycota</taxon>
        <taxon>Pezizomycotina</taxon>
        <taxon>Sordariomycetes</taxon>
        <taxon>Hypocreomycetidae</taxon>
        <taxon>Hypocreales</taxon>
        <taxon>Hypocreaceae</taxon>
        <taxon>Trichoderma</taxon>
    </lineage>
</organism>
<dbReference type="EMBL" id="PPTA01000004">
    <property type="protein sequence ID" value="TFB04377.1"/>
    <property type="molecule type" value="Genomic_DNA"/>
</dbReference>
<name>A0ABY2H9E1_9HYPO</name>
<protein>
    <submittedName>
        <fullName evidence="2">Uncharacterized protein</fullName>
    </submittedName>
</protein>
<evidence type="ECO:0000313" key="3">
    <source>
        <dbReference type="Proteomes" id="UP001642720"/>
    </source>
</evidence>
<feature type="region of interest" description="Disordered" evidence="1">
    <location>
        <begin position="1"/>
        <end position="46"/>
    </location>
</feature>
<accession>A0ABY2H9E1</accession>
<proteinExistence type="predicted"/>